<keyword evidence="7" id="KW-0411">Iron-sulfur</keyword>
<reference evidence="11 13" key="1">
    <citation type="journal article" date="2019" name="Microbiol. Resour. Announc.">
        <title>The Genome Sequence of the Halobacterium salinarum Type Strain Is Closely Related to That of Laboratory Strains NRC-1 and R1.</title>
        <authorList>
            <person name="Pfeiffer F."/>
            <person name="Marchfelder A."/>
            <person name="Habermann B."/>
            <person name="Dyall-Smith M.L."/>
        </authorList>
    </citation>
    <scope>NUCLEOTIDE SEQUENCE [LARGE SCALE GENOMIC DNA]</scope>
    <source>
        <strain evidence="11">91-R6</strain>
        <strain evidence="13">ATCC 33171 / DSM 3754 / JCM 8978 / NBRC 102687 / NCIMB 764 / 91-R6</strain>
    </source>
</reference>
<dbReference type="PANTHER" id="PTHR43112">
    <property type="entry name" value="FERREDOXIN"/>
    <property type="match status" value="1"/>
</dbReference>
<accession>A0A4D6GQ98</accession>
<dbReference type="PANTHER" id="PTHR43112:SF3">
    <property type="entry name" value="FERREDOXIN-2, CHLOROPLASTIC"/>
    <property type="match status" value="1"/>
</dbReference>
<organism evidence="11 13">
    <name type="scientific">Halobacterium salinarum (strain ATCC 33171 / DSM 3754 / JCM 8978 / NBRC 102687 / NCIMB 764 / 91-R6)</name>
    <dbReference type="NCBI Taxonomy" id="2597657"/>
    <lineage>
        <taxon>Archaea</taxon>
        <taxon>Methanobacteriati</taxon>
        <taxon>Methanobacteriota</taxon>
        <taxon>Stenosarchaea group</taxon>
        <taxon>Halobacteria</taxon>
        <taxon>Halobacteriales</taxon>
        <taxon>Halobacteriaceae</taxon>
        <taxon>Halobacterium</taxon>
    </lineage>
</organism>
<keyword evidence="5" id="KW-0249">Electron transport</keyword>
<feature type="compositionally biased region" description="Gly residues" evidence="9">
    <location>
        <begin position="59"/>
        <end position="69"/>
    </location>
</feature>
<dbReference type="Gene3D" id="3.10.20.30">
    <property type="match status" value="1"/>
</dbReference>
<feature type="compositionally biased region" description="Acidic residues" evidence="9">
    <location>
        <begin position="74"/>
        <end position="91"/>
    </location>
</feature>
<gene>
    <name evidence="11" type="primary">fer5</name>
    <name evidence="12" type="ORF">APQ99_00886</name>
    <name evidence="11" type="ORF">HBSAL_00585</name>
</gene>
<feature type="domain" description="2Fe-2S ferredoxin-type" evidence="10">
    <location>
        <begin position="99"/>
        <end position="192"/>
    </location>
</feature>
<name>A0A4D6GQ98_HALS9</name>
<dbReference type="GeneID" id="62885670"/>
<feature type="region of interest" description="Disordered" evidence="9">
    <location>
        <begin position="47"/>
        <end position="91"/>
    </location>
</feature>
<protein>
    <submittedName>
        <fullName evidence="11">Ferredoxin (2Fe-2S)</fullName>
    </submittedName>
    <submittedName>
        <fullName evidence="12">Ferredoxin [2Fe-2S]</fullName>
    </submittedName>
</protein>
<proteinExistence type="inferred from homology"/>
<evidence type="ECO:0000256" key="1">
    <source>
        <dbReference type="ARBA" id="ARBA00007874"/>
    </source>
</evidence>
<dbReference type="Proteomes" id="UP000323075">
    <property type="component" value="Unassembled WGS sequence"/>
</dbReference>
<evidence type="ECO:0000313" key="11">
    <source>
        <dbReference type="EMBL" id="QCC43864.1"/>
    </source>
</evidence>
<dbReference type="SUPFAM" id="SSF54292">
    <property type="entry name" value="2Fe-2S ferredoxin-like"/>
    <property type="match status" value="1"/>
</dbReference>
<evidence type="ECO:0000256" key="6">
    <source>
        <dbReference type="ARBA" id="ARBA00023004"/>
    </source>
</evidence>
<dbReference type="GO" id="GO:0046872">
    <property type="term" value="F:metal ion binding"/>
    <property type="evidence" value="ECO:0007669"/>
    <property type="project" value="UniProtKB-KW"/>
</dbReference>
<evidence type="ECO:0000256" key="8">
    <source>
        <dbReference type="ARBA" id="ARBA00034078"/>
    </source>
</evidence>
<dbReference type="Pfam" id="PF00111">
    <property type="entry name" value="Fer2"/>
    <property type="match status" value="1"/>
</dbReference>
<sequence length="192" mass="20295">MVTTLGVTLGLGVTLLFVVLHLAKGSSKPPAEDIAQDVLEHRASTVPETDFPEPYNRSIGGGGGAGAVAGGAESELEDGEEEDDGFDPDAIADDDVEYYEIEYVKEGETIEVANNESILDAGVDEGWDLPYACQQGQCVSCSGRVADGEDAAEYIRHSNNESLGDAEIEEGYMLTCTAHPTASFSIETDETP</sequence>
<dbReference type="EMBL" id="CP038631">
    <property type="protein sequence ID" value="QCC43864.1"/>
    <property type="molecule type" value="Genomic_DNA"/>
</dbReference>
<keyword evidence="4" id="KW-0479">Metal-binding</keyword>
<evidence type="ECO:0000256" key="5">
    <source>
        <dbReference type="ARBA" id="ARBA00022982"/>
    </source>
</evidence>
<evidence type="ECO:0000313" key="12">
    <source>
        <dbReference type="EMBL" id="TYO82359.1"/>
    </source>
</evidence>
<dbReference type="GO" id="GO:0051537">
    <property type="term" value="F:2 iron, 2 sulfur cluster binding"/>
    <property type="evidence" value="ECO:0007669"/>
    <property type="project" value="UniProtKB-KW"/>
</dbReference>
<dbReference type="InterPro" id="IPR012675">
    <property type="entry name" value="Beta-grasp_dom_sf"/>
</dbReference>
<evidence type="ECO:0000256" key="7">
    <source>
        <dbReference type="ARBA" id="ARBA00023014"/>
    </source>
</evidence>
<evidence type="ECO:0000313" key="13">
    <source>
        <dbReference type="Proteomes" id="UP000296216"/>
    </source>
</evidence>
<evidence type="ECO:0000259" key="10">
    <source>
        <dbReference type="PROSITE" id="PS51085"/>
    </source>
</evidence>
<dbReference type="InterPro" id="IPR001041">
    <property type="entry name" value="2Fe-2S_ferredoxin-type"/>
</dbReference>
<dbReference type="RefSeq" id="WP_136360966.1">
    <property type="nucleotide sequence ID" value="NZ_VRYN01000001.1"/>
</dbReference>
<dbReference type="EMBL" id="VRYN01000001">
    <property type="protein sequence ID" value="TYO82359.1"/>
    <property type="molecule type" value="Genomic_DNA"/>
</dbReference>
<comment type="cofactor">
    <cofactor evidence="8">
        <name>[2Fe-2S] cluster</name>
        <dbReference type="ChEBI" id="CHEBI:190135"/>
    </cofactor>
</comment>
<dbReference type="PROSITE" id="PS51085">
    <property type="entry name" value="2FE2S_FER_2"/>
    <property type="match status" value="1"/>
</dbReference>
<evidence type="ECO:0000256" key="4">
    <source>
        <dbReference type="ARBA" id="ARBA00022723"/>
    </source>
</evidence>
<keyword evidence="6" id="KW-0408">Iron</keyword>
<comment type="similarity">
    <text evidence="1">Belongs to the 2Fe2S plant-type ferredoxin family.</text>
</comment>
<evidence type="ECO:0000313" key="14">
    <source>
        <dbReference type="Proteomes" id="UP000323075"/>
    </source>
</evidence>
<dbReference type="CDD" id="cd00207">
    <property type="entry name" value="fer2"/>
    <property type="match status" value="1"/>
</dbReference>
<dbReference type="AlphaFoldDB" id="A0A4D6GQ98"/>
<keyword evidence="3" id="KW-0001">2Fe-2S</keyword>
<evidence type="ECO:0000256" key="9">
    <source>
        <dbReference type="SAM" id="MobiDB-lite"/>
    </source>
</evidence>
<evidence type="ECO:0000256" key="3">
    <source>
        <dbReference type="ARBA" id="ARBA00022714"/>
    </source>
</evidence>
<dbReference type="Proteomes" id="UP000296216">
    <property type="component" value="Chromosome"/>
</dbReference>
<reference evidence="12 14" key="2">
    <citation type="submission" date="2019-07" db="EMBL/GenBank/DDBJ databases">
        <title>Genomic Encyclopedia of Archaeal and Bacterial Type Strains, Phase II (KMG-II): from individual species to whole genera.</title>
        <authorList>
            <person name="Goeker M."/>
        </authorList>
    </citation>
    <scope>NUCLEOTIDE SEQUENCE [LARGE SCALE GENOMIC DNA]</scope>
    <source>
        <strain evidence="12 14">DSM 3754</strain>
    </source>
</reference>
<evidence type="ECO:0000256" key="2">
    <source>
        <dbReference type="ARBA" id="ARBA00022448"/>
    </source>
</evidence>
<reference evidence="11" key="3">
    <citation type="journal article" name="MicrobiologyOpen">
        <title>Whole-genome comparison between the type strain of Halobacterium salinarum (DSM 3754(T)) and the laboratory strains R1 and NRC-1.</title>
        <authorList>
            <person name="Pfeiffer F."/>
            <person name="Losensky G."/>
            <person name="Marchfelder A."/>
            <person name="Habermann B."/>
            <person name="Dyall-Smith M."/>
        </authorList>
    </citation>
    <scope>NUCLEOTIDE SEQUENCE</scope>
    <source>
        <strain evidence="11">91-R6</strain>
    </source>
</reference>
<keyword evidence="2" id="KW-0813">Transport</keyword>
<dbReference type="InterPro" id="IPR036010">
    <property type="entry name" value="2Fe-2S_ferredoxin-like_sf"/>
</dbReference>